<organism evidence="2 3">
    <name type="scientific">Cytospora paraplurivora</name>
    <dbReference type="NCBI Taxonomy" id="2898453"/>
    <lineage>
        <taxon>Eukaryota</taxon>
        <taxon>Fungi</taxon>
        <taxon>Dikarya</taxon>
        <taxon>Ascomycota</taxon>
        <taxon>Pezizomycotina</taxon>
        <taxon>Sordariomycetes</taxon>
        <taxon>Sordariomycetidae</taxon>
        <taxon>Diaporthales</taxon>
        <taxon>Cytosporaceae</taxon>
        <taxon>Cytospora</taxon>
    </lineage>
</organism>
<evidence type="ECO:0000313" key="3">
    <source>
        <dbReference type="Proteomes" id="UP001320245"/>
    </source>
</evidence>
<evidence type="ECO:0000256" key="1">
    <source>
        <dbReference type="SAM" id="Phobius"/>
    </source>
</evidence>
<dbReference type="Proteomes" id="UP001320245">
    <property type="component" value="Unassembled WGS sequence"/>
</dbReference>
<comment type="caution">
    <text evidence="2">The sequence shown here is derived from an EMBL/GenBank/DDBJ whole genome shotgun (WGS) entry which is preliminary data.</text>
</comment>
<proteinExistence type="predicted"/>
<feature type="transmembrane region" description="Helical" evidence="1">
    <location>
        <begin position="92"/>
        <end position="110"/>
    </location>
</feature>
<accession>A0AAN9UFI2</accession>
<gene>
    <name evidence="2" type="ORF">SLS53_004949</name>
</gene>
<keyword evidence="1" id="KW-0812">Transmembrane</keyword>
<protein>
    <submittedName>
        <fullName evidence="2">Uncharacterized protein</fullName>
    </submittedName>
</protein>
<evidence type="ECO:0000313" key="2">
    <source>
        <dbReference type="EMBL" id="KAK7741882.1"/>
    </source>
</evidence>
<keyword evidence="3" id="KW-1185">Reference proteome</keyword>
<dbReference type="EMBL" id="JAJSPL020000017">
    <property type="protein sequence ID" value="KAK7741882.1"/>
    <property type="molecule type" value="Genomic_DNA"/>
</dbReference>
<keyword evidence="1" id="KW-0472">Membrane</keyword>
<name>A0AAN9UFI2_9PEZI</name>
<dbReference type="AlphaFoldDB" id="A0AAN9UFI2"/>
<keyword evidence="1" id="KW-1133">Transmembrane helix</keyword>
<reference evidence="2 3" key="1">
    <citation type="journal article" date="2023" name="PLoS ONE">
        <title>Cytospora paraplurivora sp. nov. isolated from orchards with fruit tree decline syndrome in Ontario, Canada.</title>
        <authorList>
            <person name="Ilyukhin E."/>
            <person name="Nguyen H.D.T."/>
            <person name="Castle A.J."/>
            <person name="Ellouze W."/>
        </authorList>
    </citation>
    <scope>NUCLEOTIDE SEQUENCE [LARGE SCALE GENOMIC DNA]</scope>
    <source>
        <strain evidence="2 3">FDS-564</strain>
    </source>
</reference>
<sequence>MAAARTQQALTLDEAIKPYFGENATSKARATPEDRKDLDSSMIDHLSDNASDLLNANFPPMGVPGSMYRRQADLSRSFGKQLATSDWKWKDLALAVVFYGLAGIGFITIMCDGIEAIGGFLLQAGAHLMHEIMLALDA</sequence>